<feature type="site" description="Interaction with DNA" evidence="10">
    <location>
        <position position="155"/>
    </location>
</feature>
<dbReference type="Proteomes" id="UP000769766">
    <property type="component" value="Unassembled WGS sequence"/>
</dbReference>
<dbReference type="PROSITE" id="PS00396">
    <property type="entry name" value="TOPO_IA_1"/>
    <property type="match status" value="1"/>
</dbReference>
<name>A0A932CR19_UNCTE</name>
<accession>A0A932CR19</accession>
<dbReference type="GO" id="GO:0006265">
    <property type="term" value="P:DNA topological change"/>
    <property type="evidence" value="ECO:0007669"/>
    <property type="project" value="UniProtKB-UniRule"/>
</dbReference>
<dbReference type="PROSITE" id="PS50880">
    <property type="entry name" value="TOPRIM"/>
    <property type="match status" value="1"/>
</dbReference>
<dbReference type="InterPro" id="IPR005733">
    <property type="entry name" value="TopoI_bac-type"/>
</dbReference>
<dbReference type="GO" id="GO:0005694">
    <property type="term" value="C:chromosome"/>
    <property type="evidence" value="ECO:0007669"/>
    <property type="project" value="InterPro"/>
</dbReference>
<dbReference type="CDD" id="cd00186">
    <property type="entry name" value="TOP1Ac"/>
    <property type="match status" value="1"/>
</dbReference>
<feature type="domain" description="Toprim" evidence="11">
    <location>
        <begin position="2"/>
        <end position="113"/>
    </location>
</feature>
<dbReference type="PROSITE" id="PS52039">
    <property type="entry name" value="TOPO_IA_2"/>
    <property type="match status" value="1"/>
</dbReference>
<keyword evidence="9 10" id="KW-0413">Isomerase</keyword>
<dbReference type="InterPro" id="IPR003601">
    <property type="entry name" value="Topo_IA_2"/>
</dbReference>
<keyword evidence="8 10" id="KW-0238">DNA-binding</keyword>
<dbReference type="Pfam" id="PF01396">
    <property type="entry name" value="Zn_ribbon_Top1"/>
    <property type="match status" value="3"/>
</dbReference>
<dbReference type="CDD" id="cd03363">
    <property type="entry name" value="TOPRIM_TopoIA_TopoI"/>
    <property type="match status" value="1"/>
</dbReference>
<dbReference type="Pfam" id="PF01131">
    <property type="entry name" value="Topoisom_bac"/>
    <property type="match status" value="1"/>
</dbReference>
<dbReference type="PANTHER" id="PTHR42785">
    <property type="entry name" value="DNA TOPOISOMERASE, TYPE IA, CORE"/>
    <property type="match status" value="1"/>
</dbReference>
<dbReference type="InterPro" id="IPR000380">
    <property type="entry name" value="Topo_IA"/>
</dbReference>
<dbReference type="GO" id="GO:0003917">
    <property type="term" value="F:DNA topoisomerase type I (single strand cut, ATP-independent) activity"/>
    <property type="evidence" value="ECO:0007669"/>
    <property type="project" value="UniProtKB-UniRule"/>
</dbReference>
<evidence type="ECO:0000313" key="14">
    <source>
        <dbReference type="Proteomes" id="UP000769766"/>
    </source>
</evidence>
<feature type="active site" description="O-(5'-phospho-DNA)-tyrosine intermediate" evidence="10">
    <location>
        <position position="299"/>
    </location>
</feature>
<dbReference type="AlphaFoldDB" id="A0A932CR19"/>
<comment type="subunit">
    <text evidence="10">Monomer.</text>
</comment>
<feature type="site" description="Interaction with DNA" evidence="10">
    <location>
        <position position="148"/>
    </location>
</feature>
<feature type="region of interest" description="Interaction with DNA" evidence="10">
    <location>
        <begin position="163"/>
        <end position="168"/>
    </location>
</feature>
<feature type="domain" description="Topo IA-type catalytic" evidence="12">
    <location>
        <begin position="129"/>
        <end position="569"/>
    </location>
</feature>
<dbReference type="HAMAP" id="MF_00952">
    <property type="entry name" value="Topoisom_1_prok"/>
    <property type="match status" value="1"/>
</dbReference>
<keyword evidence="3" id="KW-0479">Metal-binding</keyword>
<dbReference type="Pfam" id="PF01751">
    <property type="entry name" value="Toprim"/>
    <property type="match status" value="1"/>
</dbReference>
<dbReference type="InterPro" id="IPR003602">
    <property type="entry name" value="Topo_IA_DNA-bd_dom"/>
</dbReference>
<evidence type="ECO:0000259" key="12">
    <source>
        <dbReference type="PROSITE" id="PS52039"/>
    </source>
</evidence>
<dbReference type="PRINTS" id="PR00417">
    <property type="entry name" value="PRTPISMRASEI"/>
</dbReference>
<dbReference type="Gene3D" id="1.10.290.10">
    <property type="entry name" value="Topoisomerase I, domain 4"/>
    <property type="match status" value="1"/>
</dbReference>
<sequence length="743" mass="84055">MKSLVIVESPAKARTIKKYLGKDYEVKASVGHIKDLPKKKLGVKVEKGFEPEYITIRGKGKIIQELRDAAHKANRVYLAPDPDREGEAIAWHISQELKGVREEDIYRVLFNEITEQAIREAMKSPGKIDRNKVDAQQARRILDRLVGYQISPLLWEKVNYGLSAGRVQSVALRLVCEREREIQAFVPQEYWSITADLEGRLPPPFSARLAKIQGKKAEVKDEPTARAIVEEARGLPFVVAKVERKERKRNPVAPFITSQLQQEAARRLHFSPKRTMLIAQRLYEGIDIGQEGPVGLITYMRTDSPRISPQAQEQARDYIRAKFGASYLPARPPVYKGRASAQEAHEAIRPTSLQWEPENLRPFLGKEEFSLYQLIWQRFLASQMAPAVYDMTTVDITAGRYSFRASGAVIKFPGFMQVYTEGRDEPADETTEDGLMDREKVEPLPLLQVGEALKVREIVPRQHFTQPPPRYSEATLVKELEEKGVGRPSTYATIVSTIKDRDYVRDESRKLFPTELGMLVSDLLTGHFPEIVDVEFTANMENQLDEIEEGKARWTETLTRFYHSFVQTLERAQKEMTSVKGQEEPTDIPCEKCGRSMVIKWGRKGYFLACPGYPECKYTAEFTRDEQGTLQVVKKEEETTEEVCEKCGSPMLIKAGRYGKFLACSAYPQCKATRKLTAAGNGQAQEEATEEVCEKCGSPMLIKAGRYGKFLACSAYPQCKATRKLAAGNGQAKEEATEEVCKQ</sequence>
<evidence type="ECO:0000256" key="6">
    <source>
        <dbReference type="ARBA" id="ARBA00022842"/>
    </source>
</evidence>
<dbReference type="GO" id="GO:0003677">
    <property type="term" value="F:DNA binding"/>
    <property type="evidence" value="ECO:0007669"/>
    <property type="project" value="UniProtKB-KW"/>
</dbReference>
<evidence type="ECO:0000256" key="10">
    <source>
        <dbReference type="HAMAP-Rule" id="MF_00952"/>
    </source>
</evidence>
<proteinExistence type="inferred from homology"/>
<dbReference type="InterPro" id="IPR013825">
    <property type="entry name" value="Topo_IA_cen_sub2"/>
</dbReference>
<evidence type="ECO:0000256" key="2">
    <source>
        <dbReference type="ARBA" id="ARBA00009446"/>
    </source>
</evidence>
<evidence type="ECO:0000256" key="8">
    <source>
        <dbReference type="ARBA" id="ARBA00023125"/>
    </source>
</evidence>
<evidence type="ECO:0000256" key="7">
    <source>
        <dbReference type="ARBA" id="ARBA00023029"/>
    </source>
</evidence>
<dbReference type="EMBL" id="JACPRF010000363">
    <property type="protein sequence ID" value="MBI2877566.1"/>
    <property type="molecule type" value="Genomic_DNA"/>
</dbReference>
<comment type="caution">
    <text evidence="13">The sequence shown here is derived from an EMBL/GenBank/DDBJ whole genome shotgun (WGS) entry which is preliminary data.</text>
</comment>
<feature type="site" description="Interaction with DNA" evidence="10">
    <location>
        <position position="32"/>
    </location>
</feature>
<evidence type="ECO:0000256" key="3">
    <source>
        <dbReference type="ARBA" id="ARBA00022723"/>
    </source>
</evidence>
<feature type="site" description="Interaction with DNA" evidence="10">
    <location>
        <position position="140"/>
    </location>
</feature>
<organism evidence="13 14">
    <name type="scientific">Tectimicrobiota bacterium</name>
    <dbReference type="NCBI Taxonomy" id="2528274"/>
    <lineage>
        <taxon>Bacteria</taxon>
        <taxon>Pseudomonadati</taxon>
        <taxon>Nitrospinota/Tectimicrobiota group</taxon>
        <taxon>Candidatus Tectimicrobiota</taxon>
    </lineage>
</organism>
<dbReference type="SUPFAM" id="SSF56712">
    <property type="entry name" value="Prokaryotic type I DNA topoisomerase"/>
    <property type="match status" value="1"/>
</dbReference>
<feature type="site" description="Interaction with DNA" evidence="10">
    <location>
        <position position="143"/>
    </location>
</feature>
<reference evidence="13" key="1">
    <citation type="submission" date="2020-07" db="EMBL/GenBank/DDBJ databases">
        <title>Huge and variable diversity of episymbiotic CPR bacteria and DPANN archaea in groundwater ecosystems.</title>
        <authorList>
            <person name="He C.Y."/>
            <person name="Keren R."/>
            <person name="Whittaker M."/>
            <person name="Farag I.F."/>
            <person name="Doudna J."/>
            <person name="Cate J.H.D."/>
            <person name="Banfield J.F."/>
        </authorList>
    </citation>
    <scope>NUCLEOTIDE SEQUENCE</scope>
    <source>
        <strain evidence="13">NC_groundwater_672_Ag_B-0.1um_62_36</strain>
    </source>
</reference>
<dbReference type="InterPro" id="IPR028612">
    <property type="entry name" value="Topoisom_1_IA"/>
</dbReference>
<dbReference type="InterPro" id="IPR006171">
    <property type="entry name" value="TOPRIM_dom"/>
</dbReference>
<comment type="catalytic activity">
    <reaction evidence="1 10">
        <text>ATP-independent breakage of single-stranded DNA, followed by passage and rejoining.</text>
        <dbReference type="EC" id="5.6.2.1"/>
    </reaction>
</comment>
<evidence type="ECO:0000256" key="4">
    <source>
        <dbReference type="ARBA" id="ARBA00022771"/>
    </source>
</evidence>
<evidence type="ECO:0000256" key="9">
    <source>
        <dbReference type="ARBA" id="ARBA00023235"/>
    </source>
</evidence>
<feature type="site" description="Interaction with DNA" evidence="10">
    <location>
        <position position="139"/>
    </location>
</feature>
<dbReference type="SUPFAM" id="SSF57783">
    <property type="entry name" value="Zinc beta-ribbon"/>
    <property type="match status" value="3"/>
</dbReference>
<keyword evidence="7 10" id="KW-0799">Topoisomerase</keyword>
<dbReference type="InterPro" id="IPR034149">
    <property type="entry name" value="TOPRIM_TopoI"/>
</dbReference>
<dbReference type="SMART" id="SM00436">
    <property type="entry name" value="TOP1Bc"/>
    <property type="match status" value="1"/>
</dbReference>
<dbReference type="SMART" id="SM00493">
    <property type="entry name" value="TOPRIM"/>
    <property type="match status" value="1"/>
</dbReference>
<dbReference type="InterPro" id="IPR013826">
    <property type="entry name" value="Topo_IA_cen_sub3"/>
</dbReference>
<comment type="similarity">
    <text evidence="2 10">Belongs to the type IA topoisomerase family.</text>
</comment>
<gene>
    <name evidence="10 13" type="primary">topA</name>
    <name evidence="13" type="ORF">HYY20_11865</name>
</gene>
<dbReference type="EC" id="5.6.2.1" evidence="10"/>
<protein>
    <recommendedName>
        <fullName evidence="10">DNA topoisomerase 1</fullName>
        <ecNumber evidence="10">5.6.2.1</ecNumber>
    </recommendedName>
    <alternativeName>
        <fullName evidence="10">DNA topoisomerase I</fullName>
    </alternativeName>
</protein>
<dbReference type="SMART" id="SM00437">
    <property type="entry name" value="TOP1Ac"/>
    <property type="match status" value="1"/>
</dbReference>
<evidence type="ECO:0000313" key="13">
    <source>
        <dbReference type="EMBL" id="MBI2877566.1"/>
    </source>
</evidence>
<keyword evidence="5" id="KW-0862">Zinc</keyword>
<dbReference type="InterPro" id="IPR013498">
    <property type="entry name" value="Topo_IA_Znf"/>
</dbReference>
<dbReference type="Gene3D" id="1.10.460.10">
    <property type="entry name" value="Topoisomerase I, domain 2"/>
    <property type="match status" value="1"/>
</dbReference>
<dbReference type="Gene3D" id="3.30.65.10">
    <property type="entry name" value="Bacterial Topoisomerase I, domain 1"/>
    <property type="match status" value="3"/>
</dbReference>
<keyword evidence="6" id="KW-0460">Magnesium</keyword>
<evidence type="ECO:0000256" key="1">
    <source>
        <dbReference type="ARBA" id="ARBA00000213"/>
    </source>
</evidence>
<comment type="function">
    <text evidence="10">Releases the supercoiling and torsional tension of DNA, which is introduced during the DNA replication and transcription, by transiently cleaving and rejoining one strand of the DNA duplex. Introduces a single-strand break via transesterification at a target site in duplex DNA. The scissile phosphodiester is attacked by the catalytic tyrosine of the enzyme, resulting in the formation of a DNA-(5'-phosphotyrosyl)-enzyme intermediate and the expulsion of a 3'-OH DNA strand. The free DNA strand then undergoes passage around the unbroken strand, thus removing DNA supercoils. Finally, in the religation step, the DNA 3'-OH attacks the covalent intermediate to expel the active-site tyrosine and restore the DNA phosphodiester backbone.</text>
</comment>
<dbReference type="InterPro" id="IPR023406">
    <property type="entry name" value="Topo_IA_AS"/>
</dbReference>
<dbReference type="InterPro" id="IPR023405">
    <property type="entry name" value="Topo_IA_core_domain"/>
</dbReference>
<evidence type="ECO:0000256" key="5">
    <source>
        <dbReference type="ARBA" id="ARBA00022833"/>
    </source>
</evidence>
<dbReference type="Gene3D" id="3.40.50.140">
    <property type="match status" value="1"/>
</dbReference>
<feature type="site" description="Interaction with DNA" evidence="10">
    <location>
        <position position="501"/>
    </location>
</feature>
<dbReference type="Gene3D" id="2.70.20.10">
    <property type="entry name" value="Topoisomerase I, domain 3"/>
    <property type="match status" value="1"/>
</dbReference>
<dbReference type="PANTHER" id="PTHR42785:SF1">
    <property type="entry name" value="DNA TOPOISOMERASE"/>
    <property type="match status" value="1"/>
</dbReference>
<dbReference type="GO" id="GO:0008270">
    <property type="term" value="F:zinc ion binding"/>
    <property type="evidence" value="ECO:0007669"/>
    <property type="project" value="UniProtKB-KW"/>
</dbReference>
<evidence type="ECO:0000259" key="11">
    <source>
        <dbReference type="PROSITE" id="PS50880"/>
    </source>
</evidence>
<keyword evidence="4" id="KW-0863">Zinc-finger</keyword>
<dbReference type="NCBIfam" id="TIGR01051">
    <property type="entry name" value="topA_bact"/>
    <property type="match status" value="1"/>
</dbReference>
<dbReference type="InterPro" id="IPR013497">
    <property type="entry name" value="Topo_IA_cen"/>
</dbReference>
<dbReference type="InterPro" id="IPR013824">
    <property type="entry name" value="Topo_IA_cen_sub1"/>
</dbReference>
<feature type="site" description="Interaction with DNA" evidence="10">
    <location>
        <position position="301"/>
    </location>
</feature>